<protein>
    <submittedName>
        <fullName evidence="2">Uncharacterized protein</fullName>
    </submittedName>
</protein>
<reference evidence="2" key="1">
    <citation type="submission" date="2018-10" db="EMBL/GenBank/DDBJ databases">
        <title>Hidden diversity of soil giant viruses.</title>
        <authorList>
            <person name="Schulz F."/>
            <person name="Alteio L."/>
            <person name="Goudeau D."/>
            <person name="Ryan E.M."/>
            <person name="Malmstrom R.R."/>
            <person name="Blanchard J."/>
            <person name="Woyke T."/>
        </authorList>
    </citation>
    <scope>NUCLEOTIDE SEQUENCE</scope>
    <source>
        <strain evidence="2">TEV1</strain>
    </source>
</reference>
<name>A0A3G4ZK56_9VIRU</name>
<keyword evidence="1" id="KW-0175">Coiled coil</keyword>
<evidence type="ECO:0000313" key="2">
    <source>
        <dbReference type="EMBL" id="AYV75220.1"/>
    </source>
</evidence>
<organism evidence="2">
    <name type="scientific">Terrestrivirus sp</name>
    <dbReference type="NCBI Taxonomy" id="2487775"/>
    <lineage>
        <taxon>Viruses</taxon>
        <taxon>Varidnaviria</taxon>
        <taxon>Bamfordvirae</taxon>
        <taxon>Nucleocytoviricota</taxon>
        <taxon>Megaviricetes</taxon>
        <taxon>Imitervirales</taxon>
        <taxon>Mimiviridae</taxon>
        <taxon>Klosneuvirinae</taxon>
    </lineage>
</organism>
<accession>A0A3G4ZK56</accession>
<feature type="coiled-coil region" evidence="1">
    <location>
        <begin position="4"/>
        <end position="38"/>
    </location>
</feature>
<gene>
    <name evidence="2" type="ORF">Terrestrivirus1_94</name>
</gene>
<sequence length="118" mass="14099">MSDIEVIKKKIDYRHKQIKELEQEEKKLKEELKQLLLDKYPHVYGILATPNKDNRVTHYACYFSSEEKANNLIEKHRESHDVDDDVGWKYTVNKIVDCSNIDMFSLDKIPKHFPYTGW</sequence>
<evidence type="ECO:0000256" key="1">
    <source>
        <dbReference type="SAM" id="Coils"/>
    </source>
</evidence>
<proteinExistence type="predicted"/>
<dbReference type="EMBL" id="MK071979">
    <property type="protein sequence ID" value="AYV75220.1"/>
    <property type="molecule type" value="Genomic_DNA"/>
</dbReference>